<gene>
    <name evidence="1" type="ORF">GPM918_LOCUS4951</name>
    <name evidence="2" type="ORF">SRO942_LOCUS4952</name>
</gene>
<dbReference type="EMBL" id="CAJOBC010000696">
    <property type="protein sequence ID" value="CAF3615976.1"/>
    <property type="molecule type" value="Genomic_DNA"/>
</dbReference>
<proteinExistence type="predicted"/>
<dbReference type="EMBL" id="CAJNOQ010000696">
    <property type="protein sequence ID" value="CAF0828975.1"/>
    <property type="molecule type" value="Genomic_DNA"/>
</dbReference>
<organism evidence="1 3">
    <name type="scientific">Didymodactylos carnosus</name>
    <dbReference type="NCBI Taxonomy" id="1234261"/>
    <lineage>
        <taxon>Eukaryota</taxon>
        <taxon>Metazoa</taxon>
        <taxon>Spiralia</taxon>
        <taxon>Gnathifera</taxon>
        <taxon>Rotifera</taxon>
        <taxon>Eurotatoria</taxon>
        <taxon>Bdelloidea</taxon>
        <taxon>Philodinida</taxon>
        <taxon>Philodinidae</taxon>
        <taxon>Didymodactylos</taxon>
    </lineage>
</organism>
<evidence type="ECO:0000313" key="3">
    <source>
        <dbReference type="Proteomes" id="UP000663829"/>
    </source>
</evidence>
<evidence type="ECO:0000313" key="2">
    <source>
        <dbReference type="EMBL" id="CAF3615976.1"/>
    </source>
</evidence>
<accession>A0A813UVP2</accession>
<keyword evidence="3" id="KW-1185">Reference proteome</keyword>
<comment type="caution">
    <text evidence="1">The sequence shown here is derived from an EMBL/GenBank/DDBJ whole genome shotgun (WGS) entry which is preliminary data.</text>
</comment>
<dbReference type="Proteomes" id="UP000663829">
    <property type="component" value="Unassembled WGS sequence"/>
</dbReference>
<sequence length="142" mass="16652">MTSGWCGKIADTFYDIFNGGWPSDQLTRSYSKSDNVVNNNINNTDNNNYYIDQDIIDRNNYFDENPRERSGSLCSWTGTGFNSYEYNQEYRQQYFPQNKNTYTGYDTLFTCNHQRNELGIATISNTPLNILYYQPKFEKDGK</sequence>
<protein>
    <submittedName>
        <fullName evidence="1">Uncharacterized protein</fullName>
    </submittedName>
</protein>
<name>A0A813UVP2_9BILA</name>
<evidence type="ECO:0000313" key="1">
    <source>
        <dbReference type="EMBL" id="CAF0828975.1"/>
    </source>
</evidence>
<reference evidence="1" key="1">
    <citation type="submission" date="2021-02" db="EMBL/GenBank/DDBJ databases">
        <authorList>
            <person name="Nowell W R."/>
        </authorList>
    </citation>
    <scope>NUCLEOTIDE SEQUENCE</scope>
</reference>
<dbReference type="Proteomes" id="UP000681722">
    <property type="component" value="Unassembled WGS sequence"/>
</dbReference>
<dbReference type="AlphaFoldDB" id="A0A813UVP2"/>